<organism evidence="1 2">
    <name type="scientific">Blattamonas nauphoetae</name>
    <dbReference type="NCBI Taxonomy" id="2049346"/>
    <lineage>
        <taxon>Eukaryota</taxon>
        <taxon>Metamonada</taxon>
        <taxon>Preaxostyla</taxon>
        <taxon>Oxymonadida</taxon>
        <taxon>Blattamonas</taxon>
    </lineage>
</organism>
<accession>A0ABQ9X2I6</accession>
<name>A0ABQ9X2I6_9EUKA</name>
<protein>
    <submittedName>
        <fullName evidence="1">Uncharacterized protein</fullName>
    </submittedName>
</protein>
<reference evidence="1 2" key="1">
    <citation type="journal article" date="2022" name="bioRxiv">
        <title>Genomics of Preaxostyla Flagellates Illuminates Evolutionary Transitions and the Path Towards Mitochondrial Loss.</title>
        <authorList>
            <person name="Novak L.V.F."/>
            <person name="Treitli S.C."/>
            <person name="Pyrih J."/>
            <person name="Halakuc P."/>
            <person name="Pipaliya S.V."/>
            <person name="Vacek V."/>
            <person name="Brzon O."/>
            <person name="Soukal P."/>
            <person name="Eme L."/>
            <person name="Dacks J.B."/>
            <person name="Karnkowska A."/>
            <person name="Elias M."/>
            <person name="Hampl V."/>
        </authorList>
    </citation>
    <scope>NUCLEOTIDE SEQUENCE [LARGE SCALE GENOMIC DNA]</scope>
    <source>
        <strain evidence="1">NAU3</strain>
        <tissue evidence="1">Gut</tissue>
    </source>
</reference>
<proteinExistence type="predicted"/>
<dbReference type="EMBL" id="JARBJD010000241">
    <property type="protein sequence ID" value="KAK2945991.1"/>
    <property type="molecule type" value="Genomic_DNA"/>
</dbReference>
<keyword evidence="2" id="KW-1185">Reference proteome</keyword>
<evidence type="ECO:0000313" key="1">
    <source>
        <dbReference type="EMBL" id="KAK2945991.1"/>
    </source>
</evidence>
<evidence type="ECO:0000313" key="2">
    <source>
        <dbReference type="Proteomes" id="UP001281761"/>
    </source>
</evidence>
<dbReference type="Proteomes" id="UP001281761">
    <property type="component" value="Unassembled WGS sequence"/>
</dbReference>
<gene>
    <name evidence="1" type="ORF">BLNAU_19067</name>
</gene>
<sequence length="122" mass="13158">MMLGSTIILADVTHHSQSDIVAPFVGLTRPQPPLVSPRAVERRDDVTSQAEHVTIVGTGVWLESKDLIGGTGPLFSFGVTEQDFSCGSIISCHPLGNMSGGKHSCEHDLLFFLPSWKAAVWE</sequence>
<comment type="caution">
    <text evidence="1">The sequence shown here is derived from an EMBL/GenBank/DDBJ whole genome shotgun (WGS) entry which is preliminary data.</text>
</comment>